<reference evidence="1" key="2">
    <citation type="submission" date="2025-08" db="UniProtKB">
        <authorList>
            <consortium name="Ensembl"/>
        </authorList>
    </citation>
    <scope>IDENTIFICATION</scope>
</reference>
<dbReference type="Ensembl" id="ENSBIXT00000023176.1">
    <property type="protein sequence ID" value="ENSBIXP00000012979.1"/>
    <property type="gene ID" value="ENSBIXG00000017981.1"/>
</dbReference>
<reference evidence="1" key="3">
    <citation type="submission" date="2025-09" db="UniProtKB">
        <authorList>
            <consortium name="Ensembl"/>
        </authorList>
    </citation>
    <scope>IDENTIFICATION</scope>
</reference>
<keyword evidence="2" id="KW-1185">Reference proteome</keyword>
<accession>A0A4W2CLZ3</accession>
<organism evidence="1 2">
    <name type="scientific">Bos indicus x Bos taurus</name>
    <name type="common">Hybrid cattle</name>
    <dbReference type="NCBI Taxonomy" id="30522"/>
    <lineage>
        <taxon>Eukaryota</taxon>
        <taxon>Metazoa</taxon>
        <taxon>Chordata</taxon>
        <taxon>Craniata</taxon>
        <taxon>Vertebrata</taxon>
        <taxon>Euteleostomi</taxon>
        <taxon>Mammalia</taxon>
        <taxon>Eutheria</taxon>
        <taxon>Laurasiatheria</taxon>
        <taxon>Artiodactyla</taxon>
        <taxon>Ruminantia</taxon>
        <taxon>Pecora</taxon>
        <taxon>Bovidae</taxon>
        <taxon>Bovinae</taxon>
        <taxon>Bos</taxon>
    </lineage>
</organism>
<evidence type="ECO:0000313" key="1">
    <source>
        <dbReference type="Ensembl" id="ENSBIXP00000012979.1"/>
    </source>
</evidence>
<protein>
    <submittedName>
        <fullName evidence="1">Uncharacterized protein</fullName>
    </submittedName>
</protein>
<sequence>MTSLHLQHFIVQMSLANLAIFGQSCTSSPPEILAPSPSLIRLRQSIQRSQLLFLRKTPVCCLFPKTAPHCRQ</sequence>
<dbReference type="OMA" id="QCIQITQ"/>
<proteinExistence type="predicted"/>
<dbReference type="AlphaFoldDB" id="A0A4W2CLZ3"/>
<reference evidence="1 2" key="1">
    <citation type="submission" date="2018-11" db="EMBL/GenBank/DDBJ databases">
        <title>Haplotype-resolved cattle genomes.</title>
        <authorList>
            <person name="Low W.Y."/>
            <person name="Tearle R."/>
            <person name="Bickhart D.M."/>
            <person name="Rosen B.D."/>
            <person name="Koren S."/>
            <person name="Rhie A."/>
            <person name="Hiendleder S."/>
            <person name="Phillippy A.M."/>
            <person name="Smith T.P.L."/>
            <person name="Williams J.L."/>
        </authorList>
    </citation>
    <scope>NUCLEOTIDE SEQUENCE [LARGE SCALE GENOMIC DNA]</scope>
</reference>
<name>A0A4W2CLZ3_BOBOX</name>
<dbReference type="Proteomes" id="UP000314981">
    <property type="component" value="Chromosome 16"/>
</dbReference>
<evidence type="ECO:0000313" key="2">
    <source>
        <dbReference type="Proteomes" id="UP000314981"/>
    </source>
</evidence>